<name>A0A6G1LX02_ORBOL</name>
<reference evidence="1 2" key="1">
    <citation type="submission" date="2019-06" db="EMBL/GenBank/DDBJ databases">
        <authorList>
            <person name="Palmer J.M."/>
        </authorList>
    </citation>
    <scope>NUCLEOTIDE SEQUENCE [LARGE SCALE GENOMIC DNA]</scope>
    <source>
        <strain evidence="1 2">TWF191</strain>
    </source>
</reference>
<organism evidence="1 2">
    <name type="scientific">Orbilia oligospora</name>
    <name type="common">Nematode-trapping fungus</name>
    <name type="synonym">Arthrobotrys oligospora</name>
    <dbReference type="NCBI Taxonomy" id="2813651"/>
    <lineage>
        <taxon>Eukaryota</taxon>
        <taxon>Fungi</taxon>
        <taxon>Dikarya</taxon>
        <taxon>Ascomycota</taxon>
        <taxon>Pezizomycotina</taxon>
        <taxon>Orbiliomycetes</taxon>
        <taxon>Orbiliales</taxon>
        <taxon>Orbiliaceae</taxon>
        <taxon>Orbilia</taxon>
    </lineage>
</organism>
<protein>
    <submittedName>
        <fullName evidence="1">Uncharacterized protein</fullName>
    </submittedName>
</protein>
<dbReference type="AlphaFoldDB" id="A0A6G1LX02"/>
<accession>A0A6G1LX02</accession>
<proteinExistence type="predicted"/>
<dbReference type="EMBL" id="WIPF01000006">
    <property type="protein sequence ID" value="KAF3230871.1"/>
    <property type="molecule type" value="Genomic_DNA"/>
</dbReference>
<gene>
    <name evidence="1" type="ORF">TWF191_008712</name>
</gene>
<evidence type="ECO:0000313" key="1">
    <source>
        <dbReference type="EMBL" id="KAF3230871.1"/>
    </source>
</evidence>
<dbReference type="Proteomes" id="UP000483672">
    <property type="component" value="Unassembled WGS sequence"/>
</dbReference>
<evidence type="ECO:0000313" key="2">
    <source>
        <dbReference type="Proteomes" id="UP000483672"/>
    </source>
</evidence>
<comment type="caution">
    <text evidence="1">The sequence shown here is derived from an EMBL/GenBank/DDBJ whole genome shotgun (WGS) entry which is preliminary data.</text>
</comment>
<sequence length="153" mass="17193">MAQKISQGPRRRVPVASMEMSSQPLAEGACCQKGYDMALRFPKTHHGLLPYTYGHPDQVTSEALQYSPELSVPGRCIPLDSEYRKSFWGAMQPPSRPQSSNFDTFPALANHNTVYNTRYLAKLEGDCVEMPPTHHRMAYWNNFNTESVVSAAL</sequence>